<evidence type="ECO:0000313" key="2">
    <source>
        <dbReference type="EMBL" id="EGI76759.1"/>
    </source>
</evidence>
<proteinExistence type="predicted"/>
<comment type="caution">
    <text evidence="2">The sequence shown here is derived from an EMBL/GenBank/DDBJ whole genome shotgun (WGS) entry which is preliminary data.</text>
</comment>
<feature type="transmembrane region" description="Helical" evidence="1">
    <location>
        <begin position="170"/>
        <end position="190"/>
    </location>
</feature>
<evidence type="ECO:0000256" key="1">
    <source>
        <dbReference type="SAM" id="Phobius"/>
    </source>
</evidence>
<feature type="transmembrane region" description="Helical" evidence="1">
    <location>
        <begin position="131"/>
        <end position="150"/>
    </location>
</feature>
<dbReference type="AlphaFoldDB" id="F3KU07"/>
<dbReference type="Proteomes" id="UP000016368">
    <property type="component" value="Unassembled WGS sequence"/>
</dbReference>
<feature type="transmembrane region" description="Helical" evidence="1">
    <location>
        <begin position="101"/>
        <end position="119"/>
    </location>
</feature>
<feature type="transmembrane region" description="Helical" evidence="1">
    <location>
        <begin position="65"/>
        <end position="89"/>
    </location>
</feature>
<organism evidence="2 3">
    <name type="scientific">Hylemonella gracilis ATCC 19624</name>
    <dbReference type="NCBI Taxonomy" id="887062"/>
    <lineage>
        <taxon>Bacteria</taxon>
        <taxon>Pseudomonadati</taxon>
        <taxon>Pseudomonadota</taxon>
        <taxon>Betaproteobacteria</taxon>
        <taxon>Burkholderiales</taxon>
        <taxon>Comamonadaceae</taxon>
        <taxon>Hylemonella</taxon>
    </lineage>
</organism>
<dbReference type="EMBL" id="AEGR01000058">
    <property type="protein sequence ID" value="EGI76759.1"/>
    <property type="molecule type" value="Genomic_DNA"/>
</dbReference>
<keyword evidence="3" id="KW-1185">Reference proteome</keyword>
<reference evidence="2 3" key="1">
    <citation type="journal article" date="2011" name="EMBO J.">
        <title>Structural diversity of bacterial flagellar motors.</title>
        <authorList>
            <person name="Chen S."/>
            <person name="Beeby M."/>
            <person name="Murphy G.E."/>
            <person name="Leadbetter J.R."/>
            <person name="Hendrixson D.R."/>
            <person name="Briegel A."/>
            <person name="Li Z."/>
            <person name="Shi J."/>
            <person name="Tocheva E.I."/>
            <person name="Muller A."/>
            <person name="Dobro M.J."/>
            <person name="Jensen G.J."/>
        </authorList>
    </citation>
    <scope>NUCLEOTIDE SEQUENCE [LARGE SCALE GENOMIC DNA]</scope>
    <source>
        <strain evidence="2 3">ATCC 19624</strain>
    </source>
</reference>
<keyword evidence="1" id="KW-1133">Transmembrane helix</keyword>
<sequence>MSIPNEFALAMVLVLTALWLRPWRMLARNGLQTPVLATLALLPLFWALPHWHAVPLQLPWSGACLALLCLGWPLAMPVLTLVAGITWAVTSISGAQALSLLLWQGLVPATLALGLGAVLRRTLPPHPFIYILGRGFLGTALCIFAARLLAQAAGHTLPNIGGELSWVALWLMAWADAVVTGLLTAIFVAYRPQWLATWSDTLYLPKH</sequence>
<gene>
    <name evidence="2" type="ORF">HGR_09695</name>
</gene>
<protein>
    <submittedName>
        <fullName evidence="2">Uncharacterized protein</fullName>
    </submittedName>
</protein>
<dbReference type="eggNOG" id="COG3235">
    <property type="taxonomic scope" value="Bacteria"/>
</dbReference>
<dbReference type="STRING" id="887062.HGR_09695"/>
<feature type="transmembrane region" description="Helical" evidence="1">
    <location>
        <begin position="35"/>
        <end position="53"/>
    </location>
</feature>
<name>F3KU07_9BURK</name>
<keyword evidence="1" id="KW-0812">Transmembrane</keyword>
<dbReference type="RefSeq" id="WP_006298004.1">
    <property type="nucleotide sequence ID" value="NZ_AEGR01000058.1"/>
</dbReference>
<evidence type="ECO:0000313" key="3">
    <source>
        <dbReference type="Proteomes" id="UP000016368"/>
    </source>
</evidence>
<accession>F3KU07</accession>
<feature type="transmembrane region" description="Helical" evidence="1">
    <location>
        <begin position="7"/>
        <end position="23"/>
    </location>
</feature>
<keyword evidence="1" id="KW-0472">Membrane</keyword>